<dbReference type="eggNOG" id="COG0711">
    <property type="taxonomic scope" value="Bacteria"/>
</dbReference>
<dbReference type="HOGENOM" id="CLU_079215_4_1_11"/>
<gene>
    <name evidence="14" type="primary">atpF</name>
    <name evidence="17" type="ordered locus">Cwoe_4622</name>
</gene>
<name>D3F940_CONWI</name>
<reference evidence="17 18" key="1">
    <citation type="journal article" date="2010" name="Stand. Genomic Sci.">
        <title>Complete genome sequence of Conexibacter woesei type strain (ID131577).</title>
        <authorList>
            <person name="Pukall R."/>
            <person name="Lapidus A."/>
            <person name="Glavina Del Rio T."/>
            <person name="Copeland A."/>
            <person name="Tice H."/>
            <person name="Cheng J.-F."/>
            <person name="Lucas S."/>
            <person name="Chen F."/>
            <person name="Nolan M."/>
            <person name="Bruce D."/>
            <person name="Goodwin L."/>
            <person name="Pitluck S."/>
            <person name="Mavromatis K."/>
            <person name="Ivanova N."/>
            <person name="Ovchinnikova G."/>
            <person name="Pati A."/>
            <person name="Chen A."/>
            <person name="Palaniappan K."/>
            <person name="Land M."/>
            <person name="Hauser L."/>
            <person name="Chang Y.-J."/>
            <person name="Jeffries C.D."/>
            <person name="Chain P."/>
            <person name="Meincke L."/>
            <person name="Sims D."/>
            <person name="Brettin T."/>
            <person name="Detter J.C."/>
            <person name="Rohde M."/>
            <person name="Goeker M."/>
            <person name="Bristow J."/>
            <person name="Eisen J.A."/>
            <person name="Markowitz V."/>
            <person name="Kyrpides N.C."/>
            <person name="Klenk H.-P."/>
            <person name="Hugenholtz P."/>
        </authorList>
    </citation>
    <scope>NUCLEOTIDE SEQUENCE [LARGE SCALE GENOMIC DNA]</scope>
    <source>
        <strain evidence="18">DSM 14684 / CIP 108061 / JCM 11494 / NBRC 100937 / ID131577</strain>
    </source>
</reference>
<keyword evidence="6 14" id="KW-0812">Transmembrane</keyword>
<comment type="subcellular location">
    <subcellularLocation>
        <location evidence="1 14">Cell membrane</location>
        <topology evidence="1 14">Single-pass membrane protein</topology>
    </subcellularLocation>
</comment>
<keyword evidence="3 14" id="KW-0813">Transport</keyword>
<dbReference type="SUPFAM" id="SSF81573">
    <property type="entry name" value="F1F0 ATP synthase subunit B, membrane domain"/>
    <property type="match status" value="1"/>
</dbReference>
<evidence type="ECO:0000256" key="5">
    <source>
        <dbReference type="ARBA" id="ARBA00022547"/>
    </source>
</evidence>
<dbReference type="InterPro" id="IPR002146">
    <property type="entry name" value="ATP_synth_b/b'su_bac/chlpt"/>
</dbReference>
<dbReference type="AlphaFoldDB" id="D3F940"/>
<evidence type="ECO:0000256" key="3">
    <source>
        <dbReference type="ARBA" id="ARBA00022448"/>
    </source>
</evidence>
<dbReference type="NCBIfam" id="TIGR01144">
    <property type="entry name" value="ATP_synt_b"/>
    <property type="match status" value="1"/>
</dbReference>
<keyword evidence="18" id="KW-1185">Reference proteome</keyword>
<keyword evidence="7 14" id="KW-0375">Hydrogen ion transport</keyword>
<evidence type="ECO:0000313" key="18">
    <source>
        <dbReference type="Proteomes" id="UP000008229"/>
    </source>
</evidence>
<keyword evidence="16" id="KW-0175">Coiled coil</keyword>
<evidence type="ECO:0000256" key="14">
    <source>
        <dbReference type="HAMAP-Rule" id="MF_01398"/>
    </source>
</evidence>
<dbReference type="InterPro" id="IPR050059">
    <property type="entry name" value="ATP_synthase_B_chain"/>
</dbReference>
<organism evidence="17 18">
    <name type="scientific">Conexibacter woesei (strain DSM 14684 / CCUG 47730 / CIP 108061 / JCM 11494 / NBRC 100937 / ID131577)</name>
    <dbReference type="NCBI Taxonomy" id="469383"/>
    <lineage>
        <taxon>Bacteria</taxon>
        <taxon>Bacillati</taxon>
        <taxon>Actinomycetota</taxon>
        <taxon>Thermoleophilia</taxon>
        <taxon>Solirubrobacterales</taxon>
        <taxon>Conexibacteraceae</taxon>
        <taxon>Conexibacter</taxon>
    </lineage>
</organism>
<comment type="function">
    <text evidence="12 14">F(1)F(0) ATP synthase produces ATP from ADP in the presence of a proton or sodium gradient. F-type ATPases consist of two structural domains, F(1) containing the extramembraneous catalytic core and F(0) containing the membrane proton channel, linked together by a central stalk and a peripheral stalk. During catalysis, ATP synthesis in the catalytic domain of F(1) is coupled via a rotary mechanism of the central stalk subunits to proton translocation.</text>
</comment>
<comment type="function">
    <text evidence="14">Component of the F(0) channel, it forms part of the peripheral stalk, linking F(1) to F(0).</text>
</comment>
<sequence length="194" mass="21901">MLAAIDTIAAPLVLAATTEDDGLNPLVRVVPGLMIWTLLAFVVALLVLRKYAWPQITRILDQRQQQIEESIDAADRTRQEADELLAEYRQRLTDARAQADEIVAKAERAGEVAEREGLDAAKVKREELLEQTRRDIQAETNRAIQEIRREVADLTVQATEKVTRKTLSPDDQKRLVEEALSELDFSTLSGDRRN</sequence>
<evidence type="ECO:0000256" key="10">
    <source>
        <dbReference type="ARBA" id="ARBA00023136"/>
    </source>
</evidence>
<evidence type="ECO:0000256" key="16">
    <source>
        <dbReference type="SAM" id="Coils"/>
    </source>
</evidence>
<dbReference type="GO" id="GO:0005886">
    <property type="term" value="C:plasma membrane"/>
    <property type="evidence" value="ECO:0007669"/>
    <property type="project" value="UniProtKB-SubCell"/>
</dbReference>
<dbReference type="KEGG" id="cwo:Cwoe_4622"/>
<dbReference type="CDD" id="cd06503">
    <property type="entry name" value="ATP-synt_Fo_b"/>
    <property type="match status" value="1"/>
</dbReference>
<dbReference type="RefSeq" id="WP_012936086.1">
    <property type="nucleotide sequence ID" value="NC_013739.1"/>
</dbReference>
<evidence type="ECO:0000256" key="12">
    <source>
        <dbReference type="ARBA" id="ARBA00025198"/>
    </source>
</evidence>
<dbReference type="GO" id="GO:0045259">
    <property type="term" value="C:proton-transporting ATP synthase complex"/>
    <property type="evidence" value="ECO:0007669"/>
    <property type="project" value="UniProtKB-KW"/>
</dbReference>
<keyword evidence="8 14" id="KW-1133">Transmembrane helix</keyword>
<dbReference type="HAMAP" id="MF_01398">
    <property type="entry name" value="ATP_synth_b_bprime"/>
    <property type="match status" value="1"/>
</dbReference>
<dbReference type="GO" id="GO:0046961">
    <property type="term" value="F:proton-transporting ATPase activity, rotational mechanism"/>
    <property type="evidence" value="ECO:0007669"/>
    <property type="project" value="TreeGrafter"/>
</dbReference>
<evidence type="ECO:0000256" key="11">
    <source>
        <dbReference type="ARBA" id="ARBA00023310"/>
    </source>
</evidence>
<evidence type="ECO:0000256" key="15">
    <source>
        <dbReference type="RuleBase" id="RU003848"/>
    </source>
</evidence>
<feature type="coiled-coil region" evidence="16">
    <location>
        <begin position="60"/>
        <end position="109"/>
    </location>
</feature>
<evidence type="ECO:0000256" key="8">
    <source>
        <dbReference type="ARBA" id="ARBA00022989"/>
    </source>
</evidence>
<dbReference type="PANTHER" id="PTHR33445">
    <property type="entry name" value="ATP SYNTHASE SUBUNIT B', CHLOROPLASTIC"/>
    <property type="match status" value="1"/>
</dbReference>
<accession>D3F940</accession>
<dbReference type="STRING" id="469383.Cwoe_4622"/>
<protein>
    <recommendedName>
        <fullName evidence="14">ATP synthase subunit b</fullName>
    </recommendedName>
    <alternativeName>
        <fullName evidence="14">ATP synthase F(0) sector subunit b</fullName>
    </alternativeName>
    <alternativeName>
        <fullName evidence="14">ATPase subunit I</fullName>
    </alternativeName>
    <alternativeName>
        <fullName evidence="14">F-type ATPase subunit b</fullName>
        <shortName evidence="14">F-ATPase subunit b</shortName>
    </alternativeName>
</protein>
<keyword evidence="5 14" id="KW-0138">CF(0)</keyword>
<proteinExistence type="inferred from homology"/>
<evidence type="ECO:0000313" key="17">
    <source>
        <dbReference type="EMBL" id="ADB53035.1"/>
    </source>
</evidence>
<dbReference type="InterPro" id="IPR028987">
    <property type="entry name" value="ATP_synth_B-like_membr_sf"/>
</dbReference>
<dbReference type="Proteomes" id="UP000008229">
    <property type="component" value="Chromosome"/>
</dbReference>
<evidence type="ECO:0000256" key="9">
    <source>
        <dbReference type="ARBA" id="ARBA00023065"/>
    </source>
</evidence>
<keyword evidence="10 14" id="KW-0472">Membrane</keyword>
<keyword evidence="9 14" id="KW-0406">Ion transport</keyword>
<comment type="subunit">
    <text evidence="13 14">F-type ATPases have 2 components, F(1) - the catalytic core - and F(0) - the membrane proton channel. F(1) has five subunits: alpha(3), beta(3), gamma(1), delta(1), epsilon(1). F(0) has three main subunits: a(1), b(2) and c(10-14). The alpha and beta chains form an alternating ring which encloses part of the gamma chain. F(1) is attached to F(0) by a central stalk formed by the gamma and epsilon chains, while a peripheral stalk is formed by the delta and b chains.</text>
</comment>
<dbReference type="Pfam" id="PF00430">
    <property type="entry name" value="ATP-synt_B"/>
    <property type="match status" value="1"/>
</dbReference>
<feature type="transmembrane region" description="Helical" evidence="14">
    <location>
        <begin position="25"/>
        <end position="48"/>
    </location>
</feature>
<dbReference type="Gene3D" id="6.10.250.1580">
    <property type="match status" value="1"/>
</dbReference>
<dbReference type="GO" id="GO:0046933">
    <property type="term" value="F:proton-transporting ATP synthase activity, rotational mechanism"/>
    <property type="evidence" value="ECO:0007669"/>
    <property type="project" value="UniProtKB-UniRule"/>
</dbReference>
<evidence type="ECO:0000256" key="2">
    <source>
        <dbReference type="ARBA" id="ARBA00005513"/>
    </source>
</evidence>
<dbReference type="OrthoDB" id="5243044at2"/>
<dbReference type="InterPro" id="IPR005864">
    <property type="entry name" value="ATP_synth_F0_bsu_bac"/>
</dbReference>
<dbReference type="PANTHER" id="PTHR33445:SF1">
    <property type="entry name" value="ATP SYNTHASE SUBUNIT B"/>
    <property type="match status" value="1"/>
</dbReference>
<evidence type="ECO:0000256" key="4">
    <source>
        <dbReference type="ARBA" id="ARBA00022475"/>
    </source>
</evidence>
<evidence type="ECO:0000256" key="6">
    <source>
        <dbReference type="ARBA" id="ARBA00022692"/>
    </source>
</evidence>
<keyword evidence="11 14" id="KW-0066">ATP synthesis</keyword>
<comment type="similarity">
    <text evidence="2 14 15">Belongs to the ATPase B chain family.</text>
</comment>
<evidence type="ECO:0000256" key="7">
    <source>
        <dbReference type="ARBA" id="ARBA00022781"/>
    </source>
</evidence>
<evidence type="ECO:0000256" key="13">
    <source>
        <dbReference type="ARBA" id="ARBA00025830"/>
    </source>
</evidence>
<keyword evidence="4 14" id="KW-1003">Cell membrane</keyword>
<dbReference type="EMBL" id="CP001854">
    <property type="protein sequence ID" value="ADB53035.1"/>
    <property type="molecule type" value="Genomic_DNA"/>
</dbReference>
<reference evidence="18" key="2">
    <citation type="submission" date="2010-01" db="EMBL/GenBank/DDBJ databases">
        <title>The complete genome of Conexibacter woesei DSM 14684.</title>
        <authorList>
            <consortium name="US DOE Joint Genome Institute (JGI-PGF)"/>
            <person name="Lucas S."/>
            <person name="Copeland A."/>
            <person name="Lapidus A."/>
            <person name="Glavina del Rio T."/>
            <person name="Dalin E."/>
            <person name="Tice H."/>
            <person name="Bruce D."/>
            <person name="Goodwin L."/>
            <person name="Pitluck S."/>
            <person name="Kyrpides N."/>
            <person name="Mavromatis K."/>
            <person name="Ivanova N."/>
            <person name="Mikhailova N."/>
            <person name="Chertkov O."/>
            <person name="Brettin T."/>
            <person name="Detter J.C."/>
            <person name="Han C."/>
            <person name="Larimer F."/>
            <person name="Land M."/>
            <person name="Hauser L."/>
            <person name="Markowitz V."/>
            <person name="Cheng J.-F."/>
            <person name="Hugenholtz P."/>
            <person name="Woyke T."/>
            <person name="Wu D."/>
            <person name="Pukall R."/>
            <person name="Steenblock K."/>
            <person name="Schneider S."/>
            <person name="Klenk H.-P."/>
            <person name="Eisen J.A."/>
        </authorList>
    </citation>
    <scope>NUCLEOTIDE SEQUENCE [LARGE SCALE GENOMIC DNA]</scope>
    <source>
        <strain evidence="18">DSM 14684 / CIP 108061 / JCM 11494 / NBRC 100937 / ID131577</strain>
    </source>
</reference>
<evidence type="ECO:0000256" key="1">
    <source>
        <dbReference type="ARBA" id="ARBA00004162"/>
    </source>
</evidence>